<comment type="similarity">
    <text evidence="2">Belongs to the binding-protein-dependent transport system permease family. FecCD subfamily.</text>
</comment>
<comment type="caution">
    <text evidence="9">The sequence shown here is derived from an EMBL/GenBank/DDBJ whole genome shotgun (WGS) entry which is preliminary data.</text>
</comment>
<dbReference type="InterPro" id="IPR000522">
    <property type="entry name" value="ABC_transptr_permease_BtuC"/>
</dbReference>
<feature type="transmembrane region" description="Helical" evidence="8">
    <location>
        <begin position="128"/>
        <end position="145"/>
    </location>
</feature>
<feature type="transmembrane region" description="Helical" evidence="8">
    <location>
        <begin position="75"/>
        <end position="96"/>
    </location>
</feature>
<keyword evidence="4" id="KW-1003">Cell membrane</keyword>
<dbReference type="Gene3D" id="1.10.3470.10">
    <property type="entry name" value="ABC transporter involved in vitamin B12 uptake, BtuC"/>
    <property type="match status" value="1"/>
</dbReference>
<dbReference type="PANTHER" id="PTHR30472:SF19">
    <property type="entry name" value="PETROBACTIN IMPORT SYSTEM PERMEASE PROTEIN YCLO"/>
    <property type="match status" value="1"/>
</dbReference>
<dbReference type="Pfam" id="PF01032">
    <property type="entry name" value="FecCD"/>
    <property type="match status" value="1"/>
</dbReference>
<feature type="transmembrane region" description="Helical" evidence="8">
    <location>
        <begin position="261"/>
        <end position="281"/>
    </location>
</feature>
<accession>A0A1C7P1D6</accession>
<evidence type="ECO:0000256" key="1">
    <source>
        <dbReference type="ARBA" id="ARBA00004651"/>
    </source>
</evidence>
<keyword evidence="7 8" id="KW-0472">Membrane</keyword>
<evidence type="ECO:0000256" key="4">
    <source>
        <dbReference type="ARBA" id="ARBA00022475"/>
    </source>
</evidence>
<evidence type="ECO:0000256" key="2">
    <source>
        <dbReference type="ARBA" id="ARBA00007935"/>
    </source>
</evidence>
<evidence type="ECO:0000256" key="3">
    <source>
        <dbReference type="ARBA" id="ARBA00022448"/>
    </source>
</evidence>
<sequence length="313" mass="33006">MPDRRLILLAAMALLAMLAFLTLELRGNIAFVLQLRGLKLLALLQVAISIAVSTVLFQTVTANRILTPSIMGLDALYLFGQTTLVFALGGLGYASLNGGVKFGIEVALMIALAMALLWPLLKTRVDMNLLLLMGVTLGLLFRSLSQLLSRLLDPNAFAIVQGASFANFNTLRADLTILGTVVTLAAAALCWRARHLLDIIGLGRDTAIGLGVNWTKATAGLLLLVALLVAVSTALVGPVAFFGLLVAALAERLMRTQRHALLLPAAVLVAIIVLVGGQTFLQHGIGGASTLGVVIEFVGGLVFLLLLILGSRK</sequence>
<dbReference type="GO" id="GO:0005886">
    <property type="term" value="C:plasma membrane"/>
    <property type="evidence" value="ECO:0007669"/>
    <property type="project" value="UniProtKB-SubCell"/>
</dbReference>
<feature type="transmembrane region" description="Helical" evidence="8">
    <location>
        <begin position="102"/>
        <end position="121"/>
    </location>
</feature>
<keyword evidence="5 8" id="KW-0812">Transmembrane</keyword>
<dbReference type="STRING" id="1612624.ADU59_14800"/>
<dbReference type="AlphaFoldDB" id="A0A1C7P1D6"/>
<evidence type="ECO:0000256" key="5">
    <source>
        <dbReference type="ARBA" id="ARBA00022692"/>
    </source>
</evidence>
<keyword evidence="3" id="KW-0813">Transport</keyword>
<reference evidence="9 10" key="1">
    <citation type="journal article" date="2016" name="Syst. Appl. Microbiol.">
        <title>Pararhizobium polonicum sp. nov. isolated from tumors on stone fruit rootstocks.</title>
        <authorList>
            <person name="Pulawska J."/>
            <person name="Kuzmanovic N."/>
            <person name="Willems A."/>
            <person name="Pothier J.F."/>
        </authorList>
    </citation>
    <scope>NUCLEOTIDE SEQUENCE [LARGE SCALE GENOMIC DNA]</scope>
    <source>
        <strain evidence="9 10">F5.1</strain>
    </source>
</reference>
<feature type="transmembrane region" description="Helical" evidence="8">
    <location>
        <begin position="221"/>
        <end position="249"/>
    </location>
</feature>
<dbReference type="OrthoDB" id="9796260at2"/>
<organism evidence="9 10">
    <name type="scientific">Pararhizobium polonicum</name>
    <dbReference type="NCBI Taxonomy" id="1612624"/>
    <lineage>
        <taxon>Bacteria</taxon>
        <taxon>Pseudomonadati</taxon>
        <taxon>Pseudomonadota</taxon>
        <taxon>Alphaproteobacteria</taxon>
        <taxon>Hyphomicrobiales</taxon>
        <taxon>Rhizobiaceae</taxon>
        <taxon>Rhizobium/Agrobacterium group</taxon>
        <taxon>Pararhizobium</taxon>
    </lineage>
</organism>
<keyword evidence="6 8" id="KW-1133">Transmembrane helix</keyword>
<proteinExistence type="inferred from homology"/>
<comment type="subcellular location">
    <subcellularLocation>
        <location evidence="1">Cell membrane</location>
        <topology evidence="1">Multi-pass membrane protein</topology>
    </subcellularLocation>
</comment>
<dbReference type="GO" id="GO:0033214">
    <property type="term" value="P:siderophore-iron import into cell"/>
    <property type="evidence" value="ECO:0007669"/>
    <property type="project" value="TreeGrafter"/>
</dbReference>
<name>A0A1C7P1D6_9HYPH</name>
<keyword evidence="10" id="KW-1185">Reference proteome</keyword>
<dbReference type="EMBL" id="LGLV01000008">
    <property type="protein sequence ID" value="OBZ95048.1"/>
    <property type="molecule type" value="Genomic_DNA"/>
</dbReference>
<feature type="transmembrane region" description="Helical" evidence="8">
    <location>
        <begin position="42"/>
        <end position="63"/>
    </location>
</feature>
<dbReference type="RefSeq" id="WP_068954874.1">
    <property type="nucleotide sequence ID" value="NZ_LGLV01000008.1"/>
</dbReference>
<evidence type="ECO:0000313" key="10">
    <source>
        <dbReference type="Proteomes" id="UP000093111"/>
    </source>
</evidence>
<dbReference type="SUPFAM" id="SSF81345">
    <property type="entry name" value="ABC transporter involved in vitamin B12 uptake, BtuC"/>
    <property type="match status" value="1"/>
</dbReference>
<dbReference type="InterPro" id="IPR037294">
    <property type="entry name" value="ABC_BtuC-like"/>
</dbReference>
<dbReference type="PATRIC" id="fig|1612624.7.peg.4874"/>
<dbReference type="PANTHER" id="PTHR30472">
    <property type="entry name" value="FERRIC ENTEROBACTIN TRANSPORT SYSTEM PERMEASE PROTEIN"/>
    <property type="match status" value="1"/>
</dbReference>
<gene>
    <name evidence="9" type="ORF">ADU59_14800</name>
</gene>
<evidence type="ECO:0000313" key="9">
    <source>
        <dbReference type="EMBL" id="OBZ95048.1"/>
    </source>
</evidence>
<evidence type="ECO:0000256" key="6">
    <source>
        <dbReference type="ARBA" id="ARBA00022989"/>
    </source>
</evidence>
<protein>
    <submittedName>
        <fullName evidence="9">Iron ABC transporter permease</fullName>
    </submittedName>
</protein>
<evidence type="ECO:0000256" key="8">
    <source>
        <dbReference type="SAM" id="Phobius"/>
    </source>
</evidence>
<dbReference type="GO" id="GO:0022857">
    <property type="term" value="F:transmembrane transporter activity"/>
    <property type="evidence" value="ECO:0007669"/>
    <property type="project" value="InterPro"/>
</dbReference>
<dbReference type="Proteomes" id="UP000093111">
    <property type="component" value="Unassembled WGS sequence"/>
</dbReference>
<feature type="transmembrane region" description="Helical" evidence="8">
    <location>
        <begin position="287"/>
        <end position="309"/>
    </location>
</feature>
<evidence type="ECO:0000256" key="7">
    <source>
        <dbReference type="ARBA" id="ARBA00023136"/>
    </source>
</evidence>